<name>A0A182JKH4_ANOAO</name>
<reference evidence="1" key="1">
    <citation type="submission" date="2022-08" db="UniProtKB">
        <authorList>
            <consortium name="EnsemblMetazoa"/>
        </authorList>
    </citation>
    <scope>IDENTIFICATION</scope>
    <source>
        <strain evidence="1">EBRO</strain>
    </source>
</reference>
<accession>A0A182JKH4</accession>
<dbReference type="VEuPathDB" id="VectorBase:AATE019773"/>
<dbReference type="AlphaFoldDB" id="A0A182JKH4"/>
<dbReference type="EnsemblMetazoa" id="AATE019773-RA">
    <property type="protein sequence ID" value="AATE019773-PA.1"/>
    <property type="gene ID" value="AATE019773"/>
</dbReference>
<organism evidence="1">
    <name type="scientific">Anopheles atroparvus</name>
    <name type="common">European mosquito</name>
    <dbReference type="NCBI Taxonomy" id="41427"/>
    <lineage>
        <taxon>Eukaryota</taxon>
        <taxon>Metazoa</taxon>
        <taxon>Ecdysozoa</taxon>
        <taxon>Arthropoda</taxon>
        <taxon>Hexapoda</taxon>
        <taxon>Insecta</taxon>
        <taxon>Pterygota</taxon>
        <taxon>Neoptera</taxon>
        <taxon>Endopterygota</taxon>
        <taxon>Diptera</taxon>
        <taxon>Nematocera</taxon>
        <taxon>Culicoidea</taxon>
        <taxon>Culicidae</taxon>
        <taxon>Anophelinae</taxon>
        <taxon>Anopheles</taxon>
    </lineage>
</organism>
<sequence>MRSFSPGRIGLWSCVVNTGCPFWQRTARESPQFATYRCWLEMNAQTAVVPDLSTPDFSSGMSRIDASSCRKPAWMPRVMSLLLNSVVLMMRWSRLPAQCFATLSPACPSNTAKMAPVLPPDAFGSRHTKICLPAR</sequence>
<protein>
    <submittedName>
        <fullName evidence="1">Uncharacterized protein</fullName>
    </submittedName>
</protein>
<evidence type="ECO:0000313" key="1">
    <source>
        <dbReference type="EnsemblMetazoa" id="AATE019773-PA.1"/>
    </source>
</evidence>
<proteinExistence type="predicted"/>